<comment type="catalytic activity">
    <reaction evidence="7">
        <text>aldehydo-D-ribose 5-phosphate + D-glyceraldehyde 3-phosphate + L-glutamine = pyridoxal 5'-phosphate + L-glutamate + phosphate + 3 H2O + H(+)</text>
        <dbReference type="Rhea" id="RHEA:31507"/>
        <dbReference type="ChEBI" id="CHEBI:15377"/>
        <dbReference type="ChEBI" id="CHEBI:15378"/>
        <dbReference type="ChEBI" id="CHEBI:29985"/>
        <dbReference type="ChEBI" id="CHEBI:43474"/>
        <dbReference type="ChEBI" id="CHEBI:58273"/>
        <dbReference type="ChEBI" id="CHEBI:58359"/>
        <dbReference type="ChEBI" id="CHEBI:59776"/>
        <dbReference type="ChEBI" id="CHEBI:597326"/>
        <dbReference type="EC" id="4.3.3.6"/>
    </reaction>
</comment>
<keyword evidence="3 7" id="KW-0663">Pyridoxal phosphate</keyword>
<evidence type="ECO:0000256" key="6">
    <source>
        <dbReference type="ARBA" id="ARBA00049534"/>
    </source>
</evidence>
<dbReference type="EC" id="3.5.1.2" evidence="7"/>
<dbReference type="GO" id="GO:0005829">
    <property type="term" value="C:cytosol"/>
    <property type="evidence" value="ECO:0007669"/>
    <property type="project" value="TreeGrafter"/>
</dbReference>
<sequence length="207" mass="21226">MVTVSASATPITVGVLALQGGVREHLDLLGGMTGPDGRDVRAVPVRRVADLVGPDGARVDALVLPGGESSVIDRLARMVGLADPLRAQIDAGMPVLGTCAGLILLAREVANPAPGQRTLGVLDVTVDRNAFGPQIASAEAEVDTLWGPVRAAFIRAPRIVRVGAGAREAGRHQGQAVAVAQGDAIGIAFHPELTGDTTVHRALLDLV</sequence>
<evidence type="ECO:0000256" key="4">
    <source>
        <dbReference type="ARBA" id="ARBA00022962"/>
    </source>
</evidence>
<keyword evidence="4 7" id="KW-0315">Glutamine amidotransferase</keyword>
<evidence type="ECO:0000256" key="3">
    <source>
        <dbReference type="ARBA" id="ARBA00022898"/>
    </source>
</evidence>
<dbReference type="GO" id="GO:0042823">
    <property type="term" value="P:pyridoxal phosphate biosynthetic process"/>
    <property type="evidence" value="ECO:0007669"/>
    <property type="project" value="UniProtKB-UniRule"/>
</dbReference>
<gene>
    <name evidence="7 10" type="primary">pdxT</name>
    <name evidence="10" type="ORF">F8O02_05445</name>
</gene>
<keyword evidence="11" id="KW-1185">Reference proteome</keyword>
<evidence type="ECO:0000256" key="5">
    <source>
        <dbReference type="ARBA" id="ARBA00023239"/>
    </source>
</evidence>
<dbReference type="InterPro" id="IPR021196">
    <property type="entry name" value="PdxT/SNO_CS"/>
</dbReference>
<dbReference type="GO" id="GO:0008614">
    <property type="term" value="P:pyridoxine metabolic process"/>
    <property type="evidence" value="ECO:0007669"/>
    <property type="project" value="TreeGrafter"/>
</dbReference>
<dbReference type="HAMAP" id="MF_01615">
    <property type="entry name" value="PdxT"/>
    <property type="match status" value="1"/>
</dbReference>
<feature type="binding site" evidence="7 9">
    <location>
        <position position="128"/>
    </location>
    <ligand>
        <name>L-glutamine</name>
        <dbReference type="ChEBI" id="CHEBI:58359"/>
    </ligand>
</feature>
<dbReference type="PROSITE" id="PS51273">
    <property type="entry name" value="GATASE_TYPE_1"/>
    <property type="match status" value="1"/>
</dbReference>
<dbReference type="Proteomes" id="UP000481339">
    <property type="component" value="Unassembled WGS sequence"/>
</dbReference>
<comment type="caution">
    <text evidence="10">The sequence shown here is derived from an EMBL/GenBank/DDBJ whole genome shotgun (WGS) entry which is preliminary data.</text>
</comment>
<reference evidence="10 11" key="1">
    <citation type="submission" date="2019-09" db="EMBL/GenBank/DDBJ databases">
        <title>Phylogeny of genus Pseudoclavibacter and closely related genus.</title>
        <authorList>
            <person name="Li Y."/>
        </authorList>
    </citation>
    <scope>NUCLEOTIDE SEQUENCE [LARGE SCALE GENOMIC DNA]</scope>
    <source>
        <strain evidence="10 11">JCM 16921</strain>
    </source>
</reference>
<dbReference type="NCBIfam" id="TIGR03800">
    <property type="entry name" value="PLP_synth_Pdx2"/>
    <property type="match status" value="1"/>
</dbReference>
<dbReference type="GO" id="GO:1903600">
    <property type="term" value="C:glutaminase complex"/>
    <property type="evidence" value="ECO:0007669"/>
    <property type="project" value="TreeGrafter"/>
</dbReference>
<dbReference type="GO" id="GO:0036381">
    <property type="term" value="F:pyridoxal 5'-phosphate synthase (glutamine hydrolysing) activity"/>
    <property type="evidence" value="ECO:0007669"/>
    <property type="project" value="UniProtKB-UniRule"/>
</dbReference>
<dbReference type="InterPro" id="IPR029062">
    <property type="entry name" value="Class_I_gatase-like"/>
</dbReference>
<evidence type="ECO:0000256" key="7">
    <source>
        <dbReference type="HAMAP-Rule" id="MF_01615"/>
    </source>
</evidence>
<organism evidence="10 11">
    <name type="scientific">Pseudoclavibacter caeni</name>
    <dbReference type="NCBI Taxonomy" id="908846"/>
    <lineage>
        <taxon>Bacteria</taxon>
        <taxon>Bacillati</taxon>
        <taxon>Actinomycetota</taxon>
        <taxon>Actinomycetes</taxon>
        <taxon>Micrococcales</taxon>
        <taxon>Microbacteriaceae</taxon>
        <taxon>Pseudoclavibacter</taxon>
    </lineage>
</organism>
<dbReference type="EMBL" id="WBKA01000003">
    <property type="protein sequence ID" value="KAB1632443.1"/>
    <property type="molecule type" value="Genomic_DNA"/>
</dbReference>
<comment type="function">
    <text evidence="7">Catalyzes the hydrolysis of glutamine to glutamate and ammonia as part of the biosynthesis of pyridoxal 5'-phosphate. The resulting ammonia molecule is channeled to the active site of PdxS.</text>
</comment>
<dbReference type="GO" id="GO:0006543">
    <property type="term" value="P:L-glutamine catabolic process"/>
    <property type="evidence" value="ECO:0007669"/>
    <property type="project" value="UniProtKB-UniRule"/>
</dbReference>
<proteinExistence type="inferred from homology"/>
<dbReference type="OrthoDB" id="9810320at2"/>
<dbReference type="GO" id="GO:0004359">
    <property type="term" value="F:glutaminase activity"/>
    <property type="evidence" value="ECO:0007669"/>
    <property type="project" value="UniProtKB-UniRule"/>
</dbReference>
<name>A0A7C8BNF0_9MICO</name>
<comment type="similarity">
    <text evidence="1 7">Belongs to the glutaminase PdxT/SNO family.</text>
</comment>
<keyword evidence="5 7" id="KW-0456">Lyase</keyword>
<dbReference type="Pfam" id="PF01174">
    <property type="entry name" value="SNO"/>
    <property type="match status" value="1"/>
</dbReference>
<dbReference type="PROSITE" id="PS01236">
    <property type="entry name" value="PDXT_SNO_1"/>
    <property type="match status" value="1"/>
</dbReference>
<dbReference type="InterPro" id="IPR002161">
    <property type="entry name" value="PdxT/SNO"/>
</dbReference>
<dbReference type="UniPathway" id="UPA00245"/>
<dbReference type="PANTHER" id="PTHR31559:SF0">
    <property type="entry name" value="PYRIDOXAL 5'-PHOSPHATE SYNTHASE SUBUNIT SNO1-RELATED"/>
    <property type="match status" value="1"/>
</dbReference>
<dbReference type="EC" id="4.3.3.6" evidence="7"/>
<feature type="active site" description="Charge relay system" evidence="7 8">
    <location>
        <position position="190"/>
    </location>
</feature>
<evidence type="ECO:0000256" key="1">
    <source>
        <dbReference type="ARBA" id="ARBA00008345"/>
    </source>
</evidence>
<comment type="pathway">
    <text evidence="7">Cofactor biosynthesis; pyridoxal 5'-phosphate biosynthesis.</text>
</comment>
<feature type="active site" description="Nucleophile" evidence="7 8">
    <location>
        <position position="99"/>
    </location>
</feature>
<accession>A0A7C8BNF0</accession>
<feature type="active site" description="Charge relay system" evidence="7 8">
    <location>
        <position position="192"/>
    </location>
</feature>
<dbReference type="PROSITE" id="PS51130">
    <property type="entry name" value="PDXT_SNO_2"/>
    <property type="match status" value="1"/>
</dbReference>
<feature type="binding site" evidence="7 9">
    <location>
        <begin position="154"/>
        <end position="155"/>
    </location>
    <ligand>
        <name>L-glutamine</name>
        <dbReference type="ChEBI" id="CHEBI:58359"/>
    </ligand>
</feature>
<evidence type="ECO:0000256" key="9">
    <source>
        <dbReference type="PIRSR" id="PIRSR005639-2"/>
    </source>
</evidence>
<evidence type="ECO:0000313" key="10">
    <source>
        <dbReference type="EMBL" id="KAB1632443.1"/>
    </source>
</evidence>
<evidence type="ECO:0000256" key="2">
    <source>
        <dbReference type="ARBA" id="ARBA00022801"/>
    </source>
</evidence>
<comment type="catalytic activity">
    <reaction evidence="6 7">
        <text>L-glutamine + H2O = L-glutamate + NH4(+)</text>
        <dbReference type="Rhea" id="RHEA:15889"/>
        <dbReference type="ChEBI" id="CHEBI:15377"/>
        <dbReference type="ChEBI" id="CHEBI:28938"/>
        <dbReference type="ChEBI" id="CHEBI:29985"/>
        <dbReference type="ChEBI" id="CHEBI:58359"/>
        <dbReference type="EC" id="3.5.1.2"/>
    </reaction>
</comment>
<feature type="binding site" evidence="7 9">
    <location>
        <begin position="67"/>
        <end position="69"/>
    </location>
    <ligand>
        <name>L-glutamine</name>
        <dbReference type="ChEBI" id="CHEBI:58359"/>
    </ligand>
</feature>
<keyword evidence="2 7" id="KW-0378">Hydrolase</keyword>
<dbReference type="AlphaFoldDB" id="A0A7C8BNF0"/>
<dbReference type="PIRSF" id="PIRSF005639">
    <property type="entry name" value="Glut_amidoT_SNO"/>
    <property type="match status" value="1"/>
</dbReference>
<protein>
    <recommendedName>
        <fullName evidence="7">Pyridoxal 5'-phosphate synthase subunit PdxT</fullName>
        <ecNumber evidence="7">4.3.3.6</ecNumber>
    </recommendedName>
    <alternativeName>
        <fullName evidence="7">Pdx2</fullName>
    </alternativeName>
    <alternativeName>
        <fullName evidence="7">Pyridoxal 5'-phosphate synthase glutaminase subunit</fullName>
        <ecNumber evidence="7">3.5.1.2</ecNumber>
    </alternativeName>
</protein>
<evidence type="ECO:0000256" key="8">
    <source>
        <dbReference type="PIRSR" id="PIRSR005639-1"/>
    </source>
</evidence>
<dbReference type="PANTHER" id="PTHR31559">
    <property type="entry name" value="PYRIDOXAL 5'-PHOSPHATE SYNTHASE SUBUNIT SNO"/>
    <property type="match status" value="1"/>
</dbReference>
<comment type="subunit">
    <text evidence="7">In the presence of PdxS, forms a dodecamer of heterodimers. Only shows activity in the heterodimer.</text>
</comment>
<evidence type="ECO:0000313" key="11">
    <source>
        <dbReference type="Proteomes" id="UP000481339"/>
    </source>
</evidence>
<dbReference type="SUPFAM" id="SSF52317">
    <property type="entry name" value="Class I glutamine amidotransferase-like"/>
    <property type="match status" value="1"/>
</dbReference>
<dbReference type="Gene3D" id="3.40.50.880">
    <property type="match status" value="1"/>
</dbReference>